<dbReference type="OrthoDB" id="1683831at2759"/>
<protein>
    <submittedName>
        <fullName evidence="3">Armadillo repeat-containing protein 4-like</fullName>
    </submittedName>
</protein>
<dbReference type="Proteomes" id="UP000504617">
    <property type="component" value="Unplaced"/>
</dbReference>
<accession>A0A6I9Z5T5</accession>
<evidence type="ECO:0000256" key="1">
    <source>
        <dbReference type="SAM" id="MobiDB-lite"/>
    </source>
</evidence>
<gene>
    <name evidence="3" type="primary">LOC106556821</name>
</gene>
<dbReference type="PANTHER" id="PTHR46241">
    <property type="entry name" value="ARMADILLO REPEAT-CONTAINING PROTEIN 4 ARMC4"/>
    <property type="match status" value="1"/>
</dbReference>
<keyword evidence="2" id="KW-1185">Reference proteome</keyword>
<feature type="compositionally biased region" description="Basic and acidic residues" evidence="1">
    <location>
        <begin position="221"/>
        <end position="237"/>
    </location>
</feature>
<evidence type="ECO:0000313" key="3">
    <source>
        <dbReference type="RefSeq" id="XP_013931306.1"/>
    </source>
</evidence>
<evidence type="ECO:0000313" key="2">
    <source>
        <dbReference type="Proteomes" id="UP000504617"/>
    </source>
</evidence>
<dbReference type="AlphaFoldDB" id="A0A6I9Z5T5"/>
<organism evidence="2 3">
    <name type="scientific">Thamnophis sirtalis</name>
    <dbReference type="NCBI Taxonomy" id="35019"/>
    <lineage>
        <taxon>Eukaryota</taxon>
        <taxon>Metazoa</taxon>
        <taxon>Chordata</taxon>
        <taxon>Craniata</taxon>
        <taxon>Vertebrata</taxon>
        <taxon>Euteleostomi</taxon>
        <taxon>Lepidosauria</taxon>
        <taxon>Squamata</taxon>
        <taxon>Bifurcata</taxon>
        <taxon>Unidentata</taxon>
        <taxon>Episquamata</taxon>
        <taxon>Toxicofera</taxon>
        <taxon>Serpentes</taxon>
        <taxon>Colubroidea</taxon>
        <taxon>Colubridae</taxon>
        <taxon>Natricinae</taxon>
        <taxon>Thamnophis</taxon>
    </lineage>
</organism>
<reference evidence="3" key="1">
    <citation type="submission" date="2025-08" db="UniProtKB">
        <authorList>
            <consortium name="RefSeq"/>
        </authorList>
    </citation>
    <scope>IDENTIFICATION</scope>
    <source>
        <tissue evidence="3">Skeletal muscle</tissue>
    </source>
</reference>
<dbReference type="GeneID" id="106556821"/>
<dbReference type="KEGG" id="tsr:106556821"/>
<proteinExistence type="predicted"/>
<dbReference type="PANTHER" id="PTHR46241:SF1">
    <property type="entry name" value="OUTER DYNEIN ARM-DOCKING COMPLEX SUBUNIT 2"/>
    <property type="match status" value="1"/>
</dbReference>
<feature type="region of interest" description="Disordered" evidence="1">
    <location>
        <begin position="215"/>
        <end position="282"/>
    </location>
</feature>
<name>A0A6I9Z5T5_9SAUR</name>
<dbReference type="RefSeq" id="XP_013931306.1">
    <property type="nucleotide sequence ID" value="XM_014075831.1"/>
</dbReference>
<sequence length="318" mass="36005">MGVALTRAAQWTAAGTGTGTLEITPLNESLLNEIIKFTETFSSKHLQEAAFVFKEPLEWQTKLEPSAFEAGYDVSEKTVQSHEKDKNGQPLLLLKGSTISVRSFGQLSYLLSVAGKKRLKEAQACLEDYEFFNGCRAPPWRQVHGEICYLSIKPRDTDAMFVTCSTAGIFLNGGRSNERDEIDYERKSDIYKDLVTFLRERSAAFVSNMVKQNLPRGKAARKSDEKEIKHATPESKKRPCGTPTASLKSKLPLKSEEASESSSESEEEDEEPERHQEINTDLPSEYWQIQKLVKYIKVKNNNFEERLQKISKDLLIKL</sequence>